<keyword evidence="1" id="KW-0472">Membrane</keyword>
<evidence type="ECO:0000313" key="2">
    <source>
        <dbReference type="EMBL" id="SJL14314.1"/>
    </source>
</evidence>
<keyword evidence="1" id="KW-1133">Transmembrane helix</keyword>
<protein>
    <submittedName>
        <fullName evidence="2">Uncharacterized protein</fullName>
    </submittedName>
</protein>
<keyword evidence="3" id="KW-1185">Reference proteome</keyword>
<gene>
    <name evidence="2" type="ORF">ARMOST_17770</name>
</gene>
<evidence type="ECO:0000256" key="1">
    <source>
        <dbReference type="SAM" id="Phobius"/>
    </source>
</evidence>
<organism evidence="2 3">
    <name type="scientific">Armillaria ostoyae</name>
    <name type="common">Armillaria root rot fungus</name>
    <dbReference type="NCBI Taxonomy" id="47428"/>
    <lineage>
        <taxon>Eukaryota</taxon>
        <taxon>Fungi</taxon>
        <taxon>Dikarya</taxon>
        <taxon>Basidiomycota</taxon>
        <taxon>Agaricomycotina</taxon>
        <taxon>Agaricomycetes</taxon>
        <taxon>Agaricomycetidae</taxon>
        <taxon>Agaricales</taxon>
        <taxon>Marasmiineae</taxon>
        <taxon>Physalacriaceae</taxon>
        <taxon>Armillaria</taxon>
    </lineage>
</organism>
<proteinExistence type="predicted"/>
<feature type="transmembrane region" description="Helical" evidence="1">
    <location>
        <begin position="21"/>
        <end position="40"/>
    </location>
</feature>
<reference evidence="3" key="1">
    <citation type="journal article" date="2017" name="Nat. Ecol. Evol.">
        <title>Genome expansion and lineage-specific genetic innovations in the forest pathogenic fungi Armillaria.</title>
        <authorList>
            <person name="Sipos G."/>
            <person name="Prasanna A.N."/>
            <person name="Walter M.C."/>
            <person name="O'Connor E."/>
            <person name="Balint B."/>
            <person name="Krizsan K."/>
            <person name="Kiss B."/>
            <person name="Hess J."/>
            <person name="Varga T."/>
            <person name="Slot J."/>
            <person name="Riley R."/>
            <person name="Boka B."/>
            <person name="Rigling D."/>
            <person name="Barry K."/>
            <person name="Lee J."/>
            <person name="Mihaltcheva S."/>
            <person name="LaButti K."/>
            <person name="Lipzen A."/>
            <person name="Waldron R."/>
            <person name="Moloney N.M."/>
            <person name="Sperisen C."/>
            <person name="Kredics L."/>
            <person name="Vagvoelgyi C."/>
            <person name="Patrignani A."/>
            <person name="Fitzpatrick D."/>
            <person name="Nagy I."/>
            <person name="Doyle S."/>
            <person name="Anderson J.B."/>
            <person name="Grigoriev I.V."/>
            <person name="Gueldener U."/>
            <person name="Muensterkoetter M."/>
            <person name="Nagy L.G."/>
        </authorList>
    </citation>
    <scope>NUCLEOTIDE SEQUENCE [LARGE SCALE GENOMIC DNA]</scope>
    <source>
        <strain evidence="3">C18/9</strain>
    </source>
</reference>
<evidence type="ECO:0000313" key="3">
    <source>
        <dbReference type="Proteomes" id="UP000219338"/>
    </source>
</evidence>
<name>A0A284RZY9_ARMOS</name>
<dbReference type="AlphaFoldDB" id="A0A284RZY9"/>
<keyword evidence="1" id="KW-0812">Transmembrane</keyword>
<dbReference type="Proteomes" id="UP000219338">
    <property type="component" value="Unassembled WGS sequence"/>
</dbReference>
<accession>A0A284RZY9</accession>
<sequence length="68" mass="7649">MSRLANHRRLTQPSLYAIELALKYLLRFILICLPLSFSLVNLGTGFSDDWQCPLGSEDCSVLEICMTA</sequence>
<dbReference type="EMBL" id="FUEG01000023">
    <property type="protein sequence ID" value="SJL14314.1"/>
    <property type="molecule type" value="Genomic_DNA"/>
</dbReference>